<name>A0AAV4RNS3_CAEEX</name>
<gene>
    <name evidence="1" type="ORF">CEXT_32411</name>
</gene>
<evidence type="ECO:0000313" key="2">
    <source>
        <dbReference type="Proteomes" id="UP001054945"/>
    </source>
</evidence>
<dbReference type="Proteomes" id="UP001054945">
    <property type="component" value="Unassembled WGS sequence"/>
</dbReference>
<reference evidence="1 2" key="1">
    <citation type="submission" date="2021-06" db="EMBL/GenBank/DDBJ databases">
        <title>Caerostris extrusa draft genome.</title>
        <authorList>
            <person name="Kono N."/>
            <person name="Arakawa K."/>
        </authorList>
    </citation>
    <scope>NUCLEOTIDE SEQUENCE [LARGE SCALE GENOMIC DNA]</scope>
</reference>
<comment type="caution">
    <text evidence="1">The sequence shown here is derived from an EMBL/GenBank/DDBJ whole genome shotgun (WGS) entry which is preliminary data.</text>
</comment>
<evidence type="ECO:0000313" key="1">
    <source>
        <dbReference type="EMBL" id="GIY23032.1"/>
    </source>
</evidence>
<protein>
    <recommendedName>
        <fullName evidence="3">Secreted protein</fullName>
    </recommendedName>
</protein>
<proteinExistence type="predicted"/>
<organism evidence="1 2">
    <name type="scientific">Caerostris extrusa</name>
    <name type="common">Bark spider</name>
    <name type="synonym">Caerostris bankana</name>
    <dbReference type="NCBI Taxonomy" id="172846"/>
    <lineage>
        <taxon>Eukaryota</taxon>
        <taxon>Metazoa</taxon>
        <taxon>Ecdysozoa</taxon>
        <taxon>Arthropoda</taxon>
        <taxon>Chelicerata</taxon>
        <taxon>Arachnida</taxon>
        <taxon>Araneae</taxon>
        <taxon>Araneomorphae</taxon>
        <taxon>Entelegynae</taxon>
        <taxon>Araneoidea</taxon>
        <taxon>Araneidae</taxon>
        <taxon>Caerostris</taxon>
    </lineage>
</organism>
<dbReference type="AlphaFoldDB" id="A0AAV4RNS3"/>
<sequence length="80" mass="9115">MKQFLILITPVVSRIKVLFAHNTNCVIAIYRSRQLSSSNYKIGREISRSRNVTGLLSGLLIMSEENLSLLPTPNLQRFPR</sequence>
<keyword evidence="2" id="KW-1185">Reference proteome</keyword>
<accession>A0AAV4RNS3</accession>
<evidence type="ECO:0008006" key="3">
    <source>
        <dbReference type="Google" id="ProtNLM"/>
    </source>
</evidence>
<dbReference type="EMBL" id="BPLR01008226">
    <property type="protein sequence ID" value="GIY23032.1"/>
    <property type="molecule type" value="Genomic_DNA"/>
</dbReference>